<feature type="chain" id="PRO_5017591103" evidence="1">
    <location>
        <begin position="27"/>
        <end position="350"/>
    </location>
</feature>
<accession>A0A3E2BPH0</accession>
<name>A0A3E2BPH0_9BACT</name>
<reference evidence="2 3" key="1">
    <citation type="submission" date="2018-08" db="EMBL/GenBank/DDBJ databases">
        <title>Genome analysis of the thermophilic bacterium of the candidate phylum Aminicenantes from deep subsurface aquifer revealed its physiology and ecological role.</title>
        <authorList>
            <person name="Kadnikov V.V."/>
            <person name="Mardanov A.V."/>
            <person name="Beletsky A.V."/>
            <person name="Karnachuk O.V."/>
            <person name="Ravin N.V."/>
        </authorList>
    </citation>
    <scope>NUCLEOTIDE SEQUENCE [LARGE SCALE GENOMIC DNA]</scope>
    <source>
        <strain evidence="2">BY38</strain>
    </source>
</reference>
<feature type="signal peptide" evidence="1">
    <location>
        <begin position="1"/>
        <end position="26"/>
    </location>
</feature>
<evidence type="ECO:0000313" key="2">
    <source>
        <dbReference type="EMBL" id="RFT16663.1"/>
    </source>
</evidence>
<gene>
    <name evidence="2" type="ORF">OP8BY_1276</name>
</gene>
<evidence type="ECO:0000256" key="1">
    <source>
        <dbReference type="SAM" id="SignalP"/>
    </source>
</evidence>
<comment type="caution">
    <text evidence="2">The sequence shown here is derived from an EMBL/GenBank/DDBJ whole genome shotgun (WGS) entry which is preliminary data.</text>
</comment>
<dbReference type="EMBL" id="QUAH01000002">
    <property type="protein sequence ID" value="RFT16663.1"/>
    <property type="molecule type" value="Genomic_DNA"/>
</dbReference>
<dbReference type="AlphaFoldDB" id="A0A3E2BPH0"/>
<protein>
    <submittedName>
        <fullName evidence="2">Uncharacterized protein</fullName>
    </submittedName>
</protein>
<evidence type="ECO:0000313" key="3">
    <source>
        <dbReference type="Proteomes" id="UP000257323"/>
    </source>
</evidence>
<sequence>MNFKKFFALSLVLILTLTLAFNLAQAEPQKKDQKKDQKAKTTLPTDVKALLEQGLATRQVKPDLPFNFHGHYILPARGTYIAIFITRIKNADLEYVQTQSISAGDSYQTESDIFFQIYQNDGPTPKLMTENKAYSQFSIPAGEYNPEGESCYYLGYPLPAGKYILAAALGNRKTKKIGTTYYEFEIPRYEDSYKNGQMETTSLLLLKNYEQLDTAENYPNFHKDYFGWMILKAYPYTEMRFKPNDQPTLMFMIYGSKFDESQKAALEINFDIRKGDTKIVAFTPMTYESPFIEQPIPIPAAKQVKVTDDKGERVESRPLEGGGYELVISIKDKIGGTTLEKRVPFELVVE</sequence>
<organism evidence="2 3">
    <name type="scientific">Candidatus Saccharicenans subterraneus</name>
    <dbReference type="NCBI Taxonomy" id="2508984"/>
    <lineage>
        <taxon>Bacteria</taxon>
        <taxon>Candidatus Aminicenantota</taxon>
        <taxon>Candidatus Aminicenantia</taxon>
        <taxon>Candidatus Aminicenantales</taxon>
        <taxon>Candidatus Saccharicenantaceae</taxon>
        <taxon>Candidatus Saccharicenans</taxon>
    </lineage>
</organism>
<proteinExistence type="predicted"/>
<keyword evidence="1" id="KW-0732">Signal</keyword>
<dbReference type="Proteomes" id="UP000257323">
    <property type="component" value="Unassembled WGS sequence"/>
</dbReference>